<reference evidence="2" key="1">
    <citation type="submission" date="2015-11" db="EMBL/GenBank/DDBJ databases">
        <title>De novo transcriptome assembly of four potential Pierce s Disease insect vectors from Arizona vineyards.</title>
        <authorList>
            <person name="Tassone E.E."/>
        </authorList>
    </citation>
    <scope>NUCLEOTIDE SEQUENCE</scope>
</reference>
<dbReference type="EMBL" id="GECU01017862">
    <property type="protein sequence ID" value="JAS89844.1"/>
    <property type="molecule type" value="Transcribed_RNA"/>
</dbReference>
<feature type="non-terminal residue" evidence="2">
    <location>
        <position position="120"/>
    </location>
</feature>
<feature type="region of interest" description="Disordered" evidence="1">
    <location>
        <begin position="101"/>
        <end position="120"/>
    </location>
</feature>
<organism evidence="2">
    <name type="scientific">Homalodisca liturata</name>
    <dbReference type="NCBI Taxonomy" id="320908"/>
    <lineage>
        <taxon>Eukaryota</taxon>
        <taxon>Metazoa</taxon>
        <taxon>Ecdysozoa</taxon>
        <taxon>Arthropoda</taxon>
        <taxon>Hexapoda</taxon>
        <taxon>Insecta</taxon>
        <taxon>Pterygota</taxon>
        <taxon>Neoptera</taxon>
        <taxon>Paraneoptera</taxon>
        <taxon>Hemiptera</taxon>
        <taxon>Auchenorrhyncha</taxon>
        <taxon>Membracoidea</taxon>
        <taxon>Cicadellidae</taxon>
        <taxon>Cicadellinae</taxon>
        <taxon>Proconiini</taxon>
        <taxon>Homalodisca</taxon>
    </lineage>
</organism>
<accession>A0A1B6ISD0</accession>
<evidence type="ECO:0000256" key="1">
    <source>
        <dbReference type="SAM" id="MobiDB-lite"/>
    </source>
</evidence>
<evidence type="ECO:0000313" key="2">
    <source>
        <dbReference type="EMBL" id="JAS89844.1"/>
    </source>
</evidence>
<dbReference type="AlphaFoldDB" id="A0A1B6ISD0"/>
<proteinExistence type="predicted"/>
<name>A0A1B6ISD0_9HEMI</name>
<sequence>KKHDGTGSVQDKVIMVSRNKLYDQKLRSLLQNANAQLIETSNNKSKALWNLINSEKQSRQPSQFYLKLNINNKTVDNPVEVAEYLNTYFEQIAEITLQKNNQQQRDNGLQEEQALTVSPI</sequence>
<feature type="non-terminal residue" evidence="2">
    <location>
        <position position="1"/>
    </location>
</feature>
<gene>
    <name evidence="2" type="ORF">g.828</name>
</gene>
<protein>
    <submittedName>
        <fullName evidence="2">Uncharacterized protein</fullName>
    </submittedName>
</protein>